<evidence type="ECO:0000256" key="4">
    <source>
        <dbReference type="ARBA" id="ARBA00022553"/>
    </source>
</evidence>
<dbReference type="SMART" id="SM00388">
    <property type="entry name" value="HisKA"/>
    <property type="match status" value="1"/>
</dbReference>
<feature type="compositionally biased region" description="Basic and acidic residues" evidence="11">
    <location>
        <begin position="10"/>
        <end position="20"/>
    </location>
</feature>
<dbReference type="InterPro" id="IPR005467">
    <property type="entry name" value="His_kinase_dom"/>
</dbReference>
<comment type="catalytic activity">
    <reaction evidence="1">
        <text>ATP + protein L-histidine = ADP + protein N-phospho-L-histidine.</text>
        <dbReference type="EC" id="2.7.13.3"/>
    </reaction>
</comment>
<dbReference type="Proteomes" id="UP001569904">
    <property type="component" value="Unassembled WGS sequence"/>
</dbReference>
<evidence type="ECO:0000256" key="2">
    <source>
        <dbReference type="ARBA" id="ARBA00004236"/>
    </source>
</evidence>
<dbReference type="Gene3D" id="1.10.287.130">
    <property type="match status" value="1"/>
</dbReference>
<evidence type="ECO:0000256" key="10">
    <source>
        <dbReference type="ARBA" id="ARBA00023136"/>
    </source>
</evidence>
<accession>A0ABV4R6S7</accession>
<feature type="transmembrane region" description="Helical" evidence="12">
    <location>
        <begin position="188"/>
        <end position="211"/>
    </location>
</feature>
<evidence type="ECO:0000259" key="13">
    <source>
        <dbReference type="PROSITE" id="PS50109"/>
    </source>
</evidence>
<dbReference type="InterPro" id="IPR003660">
    <property type="entry name" value="HAMP_dom"/>
</dbReference>
<evidence type="ECO:0000259" key="14">
    <source>
        <dbReference type="PROSITE" id="PS50885"/>
    </source>
</evidence>
<organism evidence="15 16">
    <name type="scientific">Actinomadura chokoriensis</name>
    <dbReference type="NCBI Taxonomy" id="454156"/>
    <lineage>
        <taxon>Bacteria</taxon>
        <taxon>Bacillati</taxon>
        <taxon>Actinomycetota</taxon>
        <taxon>Actinomycetes</taxon>
        <taxon>Streptosporangiales</taxon>
        <taxon>Thermomonosporaceae</taxon>
        <taxon>Actinomadura</taxon>
    </lineage>
</organism>
<keyword evidence="8 12" id="KW-1133">Transmembrane helix</keyword>
<comment type="subcellular location">
    <subcellularLocation>
        <location evidence="2">Cell membrane</location>
    </subcellularLocation>
</comment>
<keyword evidence="10 12" id="KW-0472">Membrane</keyword>
<dbReference type="PRINTS" id="PR00344">
    <property type="entry name" value="BCTRLSENSOR"/>
</dbReference>
<feature type="domain" description="Histidine kinase" evidence="13">
    <location>
        <begin position="294"/>
        <end position="514"/>
    </location>
</feature>
<dbReference type="SUPFAM" id="SSF55874">
    <property type="entry name" value="ATPase domain of HSP90 chaperone/DNA topoisomerase II/histidine kinase"/>
    <property type="match status" value="1"/>
</dbReference>
<dbReference type="InterPro" id="IPR036890">
    <property type="entry name" value="HATPase_C_sf"/>
</dbReference>
<keyword evidence="16" id="KW-1185">Reference proteome</keyword>
<evidence type="ECO:0000256" key="3">
    <source>
        <dbReference type="ARBA" id="ARBA00012438"/>
    </source>
</evidence>
<keyword evidence="4" id="KW-0597">Phosphoprotein</keyword>
<gene>
    <name evidence="15" type="ORF">SM436_30715</name>
</gene>
<dbReference type="InterPro" id="IPR004358">
    <property type="entry name" value="Sig_transdc_His_kin-like_C"/>
</dbReference>
<dbReference type="InterPro" id="IPR003594">
    <property type="entry name" value="HATPase_dom"/>
</dbReference>
<feature type="region of interest" description="Disordered" evidence="11">
    <location>
        <begin position="1"/>
        <end position="34"/>
    </location>
</feature>
<reference evidence="15 16" key="1">
    <citation type="submission" date="2023-11" db="EMBL/GenBank/DDBJ databases">
        <title>Actinomadura monticuli sp. nov., isolated from volcanic ash.</title>
        <authorList>
            <person name="Lee S.D."/>
            <person name="Yang H."/>
            <person name="Kim I.S."/>
        </authorList>
    </citation>
    <scope>NUCLEOTIDE SEQUENCE [LARGE SCALE GENOMIC DNA]</scope>
    <source>
        <strain evidence="15 16">DSM 45346</strain>
    </source>
</reference>
<dbReference type="Gene3D" id="3.30.565.10">
    <property type="entry name" value="Histidine kinase-like ATPase, C-terminal domain"/>
    <property type="match status" value="1"/>
</dbReference>
<evidence type="ECO:0000256" key="12">
    <source>
        <dbReference type="SAM" id="Phobius"/>
    </source>
</evidence>
<dbReference type="PROSITE" id="PS50109">
    <property type="entry name" value="HIS_KIN"/>
    <property type="match status" value="1"/>
</dbReference>
<dbReference type="InterPro" id="IPR003661">
    <property type="entry name" value="HisK_dim/P_dom"/>
</dbReference>
<keyword evidence="7" id="KW-0418">Kinase</keyword>
<protein>
    <recommendedName>
        <fullName evidence="3">histidine kinase</fullName>
        <ecNumber evidence="3">2.7.13.3</ecNumber>
    </recommendedName>
</protein>
<name>A0ABV4R6S7_9ACTN</name>
<dbReference type="CDD" id="cd00075">
    <property type="entry name" value="HATPase"/>
    <property type="match status" value="1"/>
</dbReference>
<dbReference type="RefSeq" id="WP_371944970.1">
    <property type="nucleotide sequence ID" value="NZ_JAXCEH010000027.1"/>
</dbReference>
<dbReference type="CDD" id="cd06225">
    <property type="entry name" value="HAMP"/>
    <property type="match status" value="1"/>
</dbReference>
<dbReference type="Pfam" id="PF00672">
    <property type="entry name" value="HAMP"/>
    <property type="match status" value="1"/>
</dbReference>
<comment type="caution">
    <text evidence="15">The sequence shown here is derived from an EMBL/GenBank/DDBJ whole genome shotgun (WGS) entry which is preliminary data.</text>
</comment>
<evidence type="ECO:0000313" key="16">
    <source>
        <dbReference type="Proteomes" id="UP001569904"/>
    </source>
</evidence>
<dbReference type="GO" id="GO:0005524">
    <property type="term" value="F:ATP binding"/>
    <property type="evidence" value="ECO:0007669"/>
    <property type="project" value="UniProtKB-KW"/>
</dbReference>
<dbReference type="Pfam" id="PF02518">
    <property type="entry name" value="HATPase_c"/>
    <property type="match status" value="1"/>
</dbReference>
<dbReference type="EMBL" id="JAXCEH010000027">
    <property type="protein sequence ID" value="MFA1558079.1"/>
    <property type="molecule type" value="Genomic_DNA"/>
</dbReference>
<keyword evidence="15" id="KW-0547">Nucleotide-binding</keyword>
<keyword evidence="9" id="KW-0902">Two-component regulatory system</keyword>
<evidence type="ECO:0000313" key="15">
    <source>
        <dbReference type="EMBL" id="MFA1558079.1"/>
    </source>
</evidence>
<evidence type="ECO:0000256" key="6">
    <source>
        <dbReference type="ARBA" id="ARBA00022692"/>
    </source>
</evidence>
<feature type="transmembrane region" description="Helical" evidence="12">
    <location>
        <begin position="47"/>
        <end position="70"/>
    </location>
</feature>
<dbReference type="PANTHER" id="PTHR45436">
    <property type="entry name" value="SENSOR HISTIDINE KINASE YKOH"/>
    <property type="match status" value="1"/>
</dbReference>
<evidence type="ECO:0000256" key="8">
    <source>
        <dbReference type="ARBA" id="ARBA00022989"/>
    </source>
</evidence>
<dbReference type="InterPro" id="IPR050428">
    <property type="entry name" value="TCS_sensor_his_kinase"/>
</dbReference>
<evidence type="ECO:0000256" key="9">
    <source>
        <dbReference type="ARBA" id="ARBA00023012"/>
    </source>
</evidence>
<keyword evidence="6 12" id="KW-0812">Transmembrane</keyword>
<dbReference type="SUPFAM" id="SSF158472">
    <property type="entry name" value="HAMP domain-like"/>
    <property type="match status" value="1"/>
</dbReference>
<dbReference type="SMART" id="SM00304">
    <property type="entry name" value="HAMP"/>
    <property type="match status" value="1"/>
</dbReference>
<evidence type="ECO:0000256" key="5">
    <source>
        <dbReference type="ARBA" id="ARBA00022679"/>
    </source>
</evidence>
<dbReference type="Gene3D" id="6.10.340.10">
    <property type="match status" value="1"/>
</dbReference>
<dbReference type="SMART" id="SM00387">
    <property type="entry name" value="HATPase_c"/>
    <property type="match status" value="1"/>
</dbReference>
<evidence type="ECO:0000256" key="1">
    <source>
        <dbReference type="ARBA" id="ARBA00000085"/>
    </source>
</evidence>
<dbReference type="SUPFAM" id="SSF47384">
    <property type="entry name" value="Homodimeric domain of signal transducing histidine kinase"/>
    <property type="match status" value="1"/>
</dbReference>
<feature type="domain" description="HAMP" evidence="14">
    <location>
        <begin position="212"/>
        <end position="265"/>
    </location>
</feature>
<proteinExistence type="predicted"/>
<dbReference type="PROSITE" id="PS50885">
    <property type="entry name" value="HAMP"/>
    <property type="match status" value="1"/>
</dbReference>
<dbReference type="CDD" id="cd00082">
    <property type="entry name" value="HisKA"/>
    <property type="match status" value="1"/>
</dbReference>
<dbReference type="EC" id="2.7.13.3" evidence="3"/>
<sequence length="515" mass="54977">MDTRVPASEHAGRGMPERGDVPAGPPSRPPRRTPARFLARTSLRVKLLAGMLVLVTLGMTVMSAAGASVLRQYLVGRADDQLRGSVGRAVEQVTPQLQSGAGSIEVRIPSEMYGQVRTNDGHALAQNPAWGETGHPRLPTDLSGHIDRPFTVSGTAGSQWRILAEQIPGGVLVLAFSLGEVDRTVQRLVVIDAIVGVLVLAILVVLGVWVVRASLRPLAAVEETAGAIAAGDLSRRVPEGDPRTEMGRLGRSLNTMLGQIEAAFGARAESEAAARRSEETALRSQERMRRFVADASHELRTPLTAIRGFAEFYRQGAARSPAELDRLIGRIEDTASRMGLLVEDLLLLARLDRQRPIERRPVDLLAVAADSVQEARVLAPDRKIDLSVEGGLAYQVRGDEPRLRQVLGNLLSNAIAHTPERTPISVRLAPGTLRGSPAAAVAVADQGPGLSPEQAERVFERFYRADEARSRDYGGAGLGLAIVAALVAAHDGIVEADSTPGEGATFRVVLPLDDG</sequence>
<evidence type="ECO:0000256" key="7">
    <source>
        <dbReference type="ARBA" id="ARBA00022777"/>
    </source>
</evidence>
<dbReference type="InterPro" id="IPR036097">
    <property type="entry name" value="HisK_dim/P_sf"/>
</dbReference>
<evidence type="ECO:0000256" key="11">
    <source>
        <dbReference type="SAM" id="MobiDB-lite"/>
    </source>
</evidence>
<keyword evidence="15" id="KW-0067">ATP-binding</keyword>
<dbReference type="PANTHER" id="PTHR45436:SF5">
    <property type="entry name" value="SENSOR HISTIDINE KINASE TRCS"/>
    <property type="match status" value="1"/>
</dbReference>
<keyword evidence="5" id="KW-0808">Transferase</keyword>
<dbReference type="Pfam" id="PF00512">
    <property type="entry name" value="HisKA"/>
    <property type="match status" value="1"/>
</dbReference>